<evidence type="ECO:0000256" key="9">
    <source>
        <dbReference type="SAM" id="MobiDB-lite"/>
    </source>
</evidence>
<dbReference type="Gene3D" id="1.10.3720.10">
    <property type="entry name" value="MetI-like"/>
    <property type="match status" value="2"/>
</dbReference>
<feature type="transmembrane region" description="Helical" evidence="8">
    <location>
        <begin position="456"/>
        <end position="477"/>
    </location>
</feature>
<accession>A0ABT3Z827</accession>
<name>A0ABT3Z827_9HYPH</name>
<evidence type="ECO:0000259" key="10">
    <source>
        <dbReference type="PROSITE" id="PS50928"/>
    </source>
</evidence>
<evidence type="ECO:0000313" key="12">
    <source>
        <dbReference type="Proteomes" id="UP001073227"/>
    </source>
</evidence>
<evidence type="ECO:0000256" key="7">
    <source>
        <dbReference type="ARBA" id="ARBA00023136"/>
    </source>
</evidence>
<evidence type="ECO:0000256" key="2">
    <source>
        <dbReference type="ARBA" id="ARBA00022448"/>
    </source>
</evidence>
<evidence type="ECO:0000256" key="4">
    <source>
        <dbReference type="ARBA" id="ARBA00022519"/>
    </source>
</evidence>
<dbReference type="PANTHER" id="PTHR43357">
    <property type="entry name" value="INNER MEMBRANE ABC TRANSPORTER PERMEASE PROTEIN YDCV"/>
    <property type="match status" value="1"/>
</dbReference>
<reference evidence="11" key="1">
    <citation type="submission" date="2022-10" db="EMBL/GenBank/DDBJ databases">
        <title>Hoeflea sp. G2-23, isolated from marine algae.</title>
        <authorList>
            <person name="Kristyanto S."/>
            <person name="Kim J.M."/>
            <person name="Jeon C.O."/>
        </authorList>
    </citation>
    <scope>NUCLEOTIDE SEQUENCE</scope>
    <source>
        <strain evidence="11">G2-23</strain>
    </source>
</reference>
<proteinExistence type="inferred from homology"/>
<feature type="transmembrane region" description="Helical" evidence="8">
    <location>
        <begin position="283"/>
        <end position="310"/>
    </location>
</feature>
<feature type="domain" description="ABC transmembrane type-1" evidence="10">
    <location>
        <begin position="48"/>
        <end position="254"/>
    </location>
</feature>
<dbReference type="CDD" id="cd06261">
    <property type="entry name" value="TM_PBP2"/>
    <property type="match status" value="2"/>
</dbReference>
<comment type="caution">
    <text evidence="11">The sequence shown here is derived from an EMBL/GenBank/DDBJ whole genome shotgun (WGS) entry which is preliminary data.</text>
</comment>
<dbReference type="PROSITE" id="PS50928">
    <property type="entry name" value="ABC_TM1"/>
    <property type="match status" value="2"/>
</dbReference>
<dbReference type="PANTHER" id="PTHR43357:SF3">
    <property type="entry name" value="FE(3+)-TRANSPORT SYSTEM PERMEASE PROTEIN FBPB 2"/>
    <property type="match status" value="1"/>
</dbReference>
<feature type="transmembrane region" description="Helical" evidence="8">
    <location>
        <begin position="192"/>
        <end position="215"/>
    </location>
</feature>
<evidence type="ECO:0000313" key="11">
    <source>
        <dbReference type="EMBL" id="MCY0147917.1"/>
    </source>
</evidence>
<keyword evidence="6 8" id="KW-1133">Transmembrane helix</keyword>
<feature type="transmembrane region" description="Helical" evidence="8">
    <location>
        <begin position="330"/>
        <end position="350"/>
    </location>
</feature>
<feature type="transmembrane region" description="Helical" evidence="8">
    <location>
        <begin position="406"/>
        <end position="430"/>
    </location>
</feature>
<dbReference type="SUPFAM" id="SSF161098">
    <property type="entry name" value="MetI-like"/>
    <property type="match status" value="2"/>
</dbReference>
<organism evidence="11 12">
    <name type="scientific">Hoeflea algicola</name>
    <dbReference type="NCBI Taxonomy" id="2983763"/>
    <lineage>
        <taxon>Bacteria</taxon>
        <taxon>Pseudomonadati</taxon>
        <taxon>Pseudomonadota</taxon>
        <taxon>Alphaproteobacteria</taxon>
        <taxon>Hyphomicrobiales</taxon>
        <taxon>Rhizobiaceae</taxon>
        <taxon>Hoeflea</taxon>
    </lineage>
</organism>
<dbReference type="InterPro" id="IPR000515">
    <property type="entry name" value="MetI-like"/>
</dbReference>
<feature type="transmembrane region" description="Helical" evidence="8">
    <location>
        <begin position="513"/>
        <end position="536"/>
    </location>
</feature>
<keyword evidence="5 8" id="KW-0812">Transmembrane</keyword>
<keyword evidence="4" id="KW-0997">Cell inner membrane</keyword>
<dbReference type="Pfam" id="PF00528">
    <property type="entry name" value="BPD_transp_1"/>
    <property type="match status" value="1"/>
</dbReference>
<comment type="similarity">
    <text evidence="8">Belongs to the binding-protein-dependent transport system permease family.</text>
</comment>
<feature type="region of interest" description="Disordered" evidence="9">
    <location>
        <begin position="538"/>
        <end position="557"/>
    </location>
</feature>
<evidence type="ECO:0000256" key="1">
    <source>
        <dbReference type="ARBA" id="ARBA00004429"/>
    </source>
</evidence>
<gene>
    <name evidence="11" type="ORF">OEG84_09385</name>
</gene>
<evidence type="ECO:0000256" key="3">
    <source>
        <dbReference type="ARBA" id="ARBA00022475"/>
    </source>
</evidence>
<feature type="transmembrane region" description="Helical" evidence="8">
    <location>
        <begin position="86"/>
        <end position="104"/>
    </location>
</feature>
<feature type="domain" description="ABC transmembrane type-1" evidence="10">
    <location>
        <begin position="325"/>
        <end position="531"/>
    </location>
</feature>
<keyword evidence="3" id="KW-1003">Cell membrane</keyword>
<comment type="subcellular location">
    <subcellularLocation>
        <location evidence="1">Cell inner membrane</location>
        <topology evidence="1">Multi-pass membrane protein</topology>
    </subcellularLocation>
    <subcellularLocation>
        <location evidence="8">Cell membrane</location>
        <topology evidence="8">Multi-pass membrane protein</topology>
    </subcellularLocation>
</comment>
<feature type="transmembrane region" description="Helical" evidence="8">
    <location>
        <begin position="235"/>
        <end position="253"/>
    </location>
</feature>
<dbReference type="EMBL" id="JAOVZR010000001">
    <property type="protein sequence ID" value="MCY0147917.1"/>
    <property type="molecule type" value="Genomic_DNA"/>
</dbReference>
<feature type="transmembrane region" description="Helical" evidence="8">
    <location>
        <begin position="362"/>
        <end position="386"/>
    </location>
</feature>
<feature type="transmembrane region" description="Helical" evidence="8">
    <location>
        <begin position="136"/>
        <end position="155"/>
    </location>
</feature>
<keyword evidence="7 8" id="KW-0472">Membrane</keyword>
<feature type="transmembrane region" description="Helical" evidence="8">
    <location>
        <begin position="51"/>
        <end position="74"/>
    </location>
</feature>
<evidence type="ECO:0000256" key="5">
    <source>
        <dbReference type="ARBA" id="ARBA00022692"/>
    </source>
</evidence>
<keyword evidence="12" id="KW-1185">Reference proteome</keyword>
<keyword evidence="2 8" id="KW-0813">Transport</keyword>
<dbReference type="RefSeq" id="WP_267653510.1">
    <property type="nucleotide sequence ID" value="NZ_JAOVZR010000001.1"/>
</dbReference>
<dbReference type="Proteomes" id="UP001073227">
    <property type="component" value="Unassembled WGS sequence"/>
</dbReference>
<evidence type="ECO:0000256" key="8">
    <source>
        <dbReference type="RuleBase" id="RU363032"/>
    </source>
</evidence>
<sequence length="557" mass="59031">MGERALKTAAWIVSLLCLAPIIAVGFAAASGTLDTWNSLMATVLPGYAWTTLKLVVMVGIGTGIVGTATAWLVTVCDFPFRRTFEIVLALPLAFPAYVLAYAYTDLLDHPGAVQTSLRLVTGWGPHDYWFPEVRSLGGAAAMLIFVLYPYVYLLARAAFLKQSPTAYFAARTLGHSPWSAFWKVSLPMARPAIAGGVLLALMETIADFGTVAHFGVQTFATGIYSAWFSMGDRMAASQLALCLLVVALAFALLERAERGAAKRFPAGSRQEVMEPHRLRGGRAAIAFLACALPVAIGFAIPLAVLADMAIGVGKSPFSPRYLAFVENSLTLASITAFVTVTAAVIIGFCARIAPSLASRFSAAAAGIGYAVPGGVIAVGLLVPFAALDNFVDAWSRDTFGVSTGLFFTGSIGLLVVAYMVRFIAAALGAFDTGISAIKPNIDAAARTLGRSSGRMLIEVHLPLLRPSLLTALLIVFVDVMKELPATLIMRPFNFDTLAVQAYRLASDERLNQAALPSLMIVGFGLLPVILLCHTIGKSGRPKKAPMRPPETALLPSA</sequence>
<dbReference type="InterPro" id="IPR035906">
    <property type="entry name" value="MetI-like_sf"/>
</dbReference>
<evidence type="ECO:0000256" key="6">
    <source>
        <dbReference type="ARBA" id="ARBA00022989"/>
    </source>
</evidence>
<protein>
    <submittedName>
        <fullName evidence="11">Iron ABC transporter permease</fullName>
    </submittedName>
</protein>